<keyword evidence="1" id="KW-0175">Coiled coil</keyword>
<dbReference type="AlphaFoldDB" id="A0A2T7UMH7"/>
<sequence length="398" mass="41615">MSWTRRIAVAGGALVLAGGLGWALWPMPAAVDFATVTRGDLRVTVSAEGITRVREPYSVTAPIAGIVERSPVAVGDAVVRGETVLAVIRPAAPALMDARSRAQAEAAVREAEAALALAETNLRGALSAVSRAQGELQRARALRASGTISQHALEEVETAFTEASQALAAARQERDLQQAVLGRTRVQLMEPGGDEGVTSAVRLFAPISGTVLSVEDPSSRLVAAGAPLLALGDLGDLDLETDLLSTDAVRVAEGAPALIERWGGAGQLDAVVRRIEPAAFTRVSALGIEEQRVRLRLDFTTPPEARPGLGDRYRVFVRVVVWEGADLLLVPQAALFRVEGGWAVFRALDGRAVQTPVAIGQQAEGMAEVLGGLDEGEAVILYPAATLRDGAAVGARAD</sequence>
<evidence type="ECO:0000313" key="3">
    <source>
        <dbReference type="EMBL" id="PVE45839.1"/>
    </source>
</evidence>
<dbReference type="GO" id="GO:1990281">
    <property type="term" value="C:efflux pump complex"/>
    <property type="evidence" value="ECO:0007669"/>
    <property type="project" value="TreeGrafter"/>
</dbReference>
<evidence type="ECO:0000259" key="2">
    <source>
        <dbReference type="Pfam" id="PF25989"/>
    </source>
</evidence>
<feature type="domain" description="YknX-like C-terminal permuted SH3-like" evidence="2">
    <location>
        <begin position="329"/>
        <end position="393"/>
    </location>
</feature>
<dbReference type="Pfam" id="PF25989">
    <property type="entry name" value="YknX_C"/>
    <property type="match status" value="1"/>
</dbReference>
<evidence type="ECO:0000313" key="4">
    <source>
        <dbReference type="Proteomes" id="UP000244810"/>
    </source>
</evidence>
<organism evidence="3 4">
    <name type="scientific">Pararhodobacter aggregans</name>
    <dbReference type="NCBI Taxonomy" id="404875"/>
    <lineage>
        <taxon>Bacteria</taxon>
        <taxon>Pseudomonadati</taxon>
        <taxon>Pseudomonadota</taxon>
        <taxon>Alphaproteobacteria</taxon>
        <taxon>Rhodobacterales</taxon>
        <taxon>Paracoccaceae</taxon>
        <taxon>Pararhodobacter</taxon>
    </lineage>
</organism>
<protein>
    <submittedName>
        <fullName evidence="3">RND transporter</fullName>
    </submittedName>
</protein>
<gene>
    <name evidence="3" type="ORF">DDE23_18640</name>
</gene>
<name>A0A2T7UMH7_9RHOB</name>
<proteinExistence type="predicted"/>
<dbReference type="GO" id="GO:0015562">
    <property type="term" value="F:efflux transmembrane transporter activity"/>
    <property type="evidence" value="ECO:0007669"/>
    <property type="project" value="TreeGrafter"/>
</dbReference>
<comment type="caution">
    <text evidence="3">The sequence shown here is derived from an EMBL/GenBank/DDBJ whole genome shotgun (WGS) entry which is preliminary data.</text>
</comment>
<accession>A0A2T7UMH7</accession>
<dbReference type="Gene3D" id="2.40.50.100">
    <property type="match status" value="1"/>
</dbReference>
<dbReference type="PANTHER" id="PTHR30469:SF15">
    <property type="entry name" value="HLYD FAMILY OF SECRETION PROTEINS"/>
    <property type="match status" value="1"/>
</dbReference>
<evidence type="ECO:0000256" key="1">
    <source>
        <dbReference type="SAM" id="Coils"/>
    </source>
</evidence>
<dbReference type="EMBL" id="QDDR01000011">
    <property type="protein sequence ID" value="PVE45839.1"/>
    <property type="molecule type" value="Genomic_DNA"/>
</dbReference>
<dbReference type="Gene3D" id="1.10.287.470">
    <property type="entry name" value="Helix hairpin bin"/>
    <property type="match status" value="1"/>
</dbReference>
<dbReference type="RefSeq" id="WP_107754821.1">
    <property type="nucleotide sequence ID" value="NZ_QBKF01000017.1"/>
</dbReference>
<dbReference type="Gene3D" id="2.40.420.20">
    <property type="match status" value="1"/>
</dbReference>
<reference evidence="3 4" key="1">
    <citation type="journal article" date="2011" name="Syst. Appl. Microbiol.">
        <title>Defluviimonas denitrificans gen. nov., sp. nov., and Pararhodobacter aggregans gen. nov., sp. nov., non-phototrophic Rhodobacteraceae from the biofilter of a marine aquaculture.</title>
        <authorList>
            <person name="Foesel B.U."/>
            <person name="Drake H.L."/>
            <person name="Schramm A."/>
        </authorList>
    </citation>
    <scope>NUCLEOTIDE SEQUENCE [LARGE SCALE GENOMIC DNA]</scope>
    <source>
        <strain evidence="3 4">D1-19</strain>
    </source>
</reference>
<dbReference type="Gene3D" id="2.40.30.170">
    <property type="match status" value="1"/>
</dbReference>
<dbReference type="InterPro" id="IPR058637">
    <property type="entry name" value="YknX-like_C"/>
</dbReference>
<keyword evidence="4" id="KW-1185">Reference proteome</keyword>
<feature type="coiled-coil region" evidence="1">
    <location>
        <begin position="101"/>
        <end position="128"/>
    </location>
</feature>
<dbReference type="OrthoDB" id="9791520at2"/>
<dbReference type="Proteomes" id="UP000244810">
    <property type="component" value="Unassembled WGS sequence"/>
</dbReference>
<dbReference type="PANTHER" id="PTHR30469">
    <property type="entry name" value="MULTIDRUG RESISTANCE PROTEIN MDTA"/>
    <property type="match status" value="1"/>
</dbReference>